<feature type="compositionally biased region" description="Polar residues" evidence="1">
    <location>
        <begin position="50"/>
        <end position="67"/>
    </location>
</feature>
<sequence>MNGGQVVYGLPQFKSKLRKSSNPVVKKWINIRVAAVSGRAAEAKLARAASTGQRQVQACTNRGSSVHSGGRATMTAQSQTIEEEPQQDDYEEDEI</sequence>
<dbReference type="Proteomes" id="UP001305414">
    <property type="component" value="Unassembled WGS sequence"/>
</dbReference>
<reference evidence="2 3" key="1">
    <citation type="submission" date="2023-10" db="EMBL/GenBank/DDBJ databases">
        <title>Draft genome sequence of Xylaria bambusicola isolate GMP-LS, the root and basal stem rot pathogen of sugarcane in Indonesia.</title>
        <authorList>
            <person name="Selvaraj P."/>
            <person name="Muralishankar V."/>
            <person name="Muruganantham S."/>
            <person name="Sp S."/>
            <person name="Haryani S."/>
            <person name="Lau K.J.X."/>
            <person name="Naqvi N.I."/>
        </authorList>
    </citation>
    <scope>NUCLEOTIDE SEQUENCE [LARGE SCALE GENOMIC DNA]</scope>
    <source>
        <strain evidence="2">GMP-LS</strain>
    </source>
</reference>
<name>A0AAN7UMW8_9PEZI</name>
<feature type="region of interest" description="Disordered" evidence="1">
    <location>
        <begin position="48"/>
        <end position="95"/>
    </location>
</feature>
<organism evidence="2 3">
    <name type="scientific">Xylaria bambusicola</name>
    <dbReference type="NCBI Taxonomy" id="326684"/>
    <lineage>
        <taxon>Eukaryota</taxon>
        <taxon>Fungi</taxon>
        <taxon>Dikarya</taxon>
        <taxon>Ascomycota</taxon>
        <taxon>Pezizomycotina</taxon>
        <taxon>Sordariomycetes</taxon>
        <taxon>Xylariomycetidae</taxon>
        <taxon>Xylariales</taxon>
        <taxon>Xylariaceae</taxon>
        <taxon>Xylaria</taxon>
    </lineage>
</organism>
<protein>
    <submittedName>
        <fullName evidence="2">Uncharacterized protein</fullName>
    </submittedName>
</protein>
<gene>
    <name evidence="2" type="ORF">RRF57_008367</name>
</gene>
<proteinExistence type="predicted"/>
<dbReference type="EMBL" id="JAWHQM010000026">
    <property type="protein sequence ID" value="KAK5632653.1"/>
    <property type="molecule type" value="Genomic_DNA"/>
</dbReference>
<feature type="compositionally biased region" description="Acidic residues" evidence="1">
    <location>
        <begin position="81"/>
        <end position="95"/>
    </location>
</feature>
<evidence type="ECO:0000313" key="2">
    <source>
        <dbReference type="EMBL" id="KAK5632653.1"/>
    </source>
</evidence>
<evidence type="ECO:0000313" key="3">
    <source>
        <dbReference type="Proteomes" id="UP001305414"/>
    </source>
</evidence>
<dbReference type="AlphaFoldDB" id="A0AAN7UMW8"/>
<accession>A0AAN7UMW8</accession>
<keyword evidence="3" id="KW-1185">Reference proteome</keyword>
<comment type="caution">
    <text evidence="2">The sequence shown here is derived from an EMBL/GenBank/DDBJ whole genome shotgun (WGS) entry which is preliminary data.</text>
</comment>
<evidence type="ECO:0000256" key="1">
    <source>
        <dbReference type="SAM" id="MobiDB-lite"/>
    </source>
</evidence>